<accession>A0ABW1KVD7</accession>
<gene>
    <name evidence="3" type="ORF">ACFMB1_03760</name>
</gene>
<sequence>MIKRAFTEHPASVGESYFEHLGMAFGFGAKMVISGIACLIHAIFPFMFVCTGRKCIEELHTRMVTHRDRRKCADASASSQMPSLAREQQSLHAAE</sequence>
<feature type="transmembrane region" description="Helical" evidence="2">
    <location>
        <begin position="20"/>
        <end position="44"/>
    </location>
</feature>
<dbReference type="Proteomes" id="UP001596116">
    <property type="component" value="Unassembled WGS sequence"/>
</dbReference>
<organism evidence="3 4">
    <name type="scientific">Hyphococcus aureus</name>
    <dbReference type="NCBI Taxonomy" id="2666033"/>
    <lineage>
        <taxon>Bacteria</taxon>
        <taxon>Pseudomonadati</taxon>
        <taxon>Pseudomonadota</taxon>
        <taxon>Alphaproteobacteria</taxon>
        <taxon>Parvularculales</taxon>
        <taxon>Parvularculaceae</taxon>
        <taxon>Hyphococcus</taxon>
    </lineage>
</organism>
<proteinExistence type="predicted"/>
<keyword evidence="4" id="KW-1185">Reference proteome</keyword>
<feature type="compositionally biased region" description="Polar residues" evidence="1">
    <location>
        <begin position="76"/>
        <end position="95"/>
    </location>
</feature>
<name>A0ABW1KVD7_9PROT</name>
<evidence type="ECO:0000256" key="1">
    <source>
        <dbReference type="SAM" id="MobiDB-lite"/>
    </source>
</evidence>
<comment type="caution">
    <text evidence="3">The sequence shown here is derived from an EMBL/GenBank/DDBJ whole genome shotgun (WGS) entry which is preliminary data.</text>
</comment>
<feature type="region of interest" description="Disordered" evidence="1">
    <location>
        <begin position="71"/>
        <end position="95"/>
    </location>
</feature>
<dbReference type="RefSeq" id="WP_379880021.1">
    <property type="nucleotide sequence ID" value="NZ_JBHPON010000001.1"/>
</dbReference>
<dbReference type="InterPro" id="IPR045936">
    <property type="entry name" value="DUF6356"/>
</dbReference>
<dbReference type="EMBL" id="JBHPON010000001">
    <property type="protein sequence ID" value="MFC6034643.1"/>
    <property type="molecule type" value="Genomic_DNA"/>
</dbReference>
<evidence type="ECO:0000256" key="2">
    <source>
        <dbReference type="SAM" id="Phobius"/>
    </source>
</evidence>
<keyword evidence="2" id="KW-0472">Membrane</keyword>
<evidence type="ECO:0000313" key="4">
    <source>
        <dbReference type="Proteomes" id="UP001596116"/>
    </source>
</evidence>
<reference evidence="3 4" key="1">
    <citation type="submission" date="2024-09" db="EMBL/GenBank/DDBJ databases">
        <authorList>
            <person name="Zhang Z.-H."/>
        </authorList>
    </citation>
    <scope>NUCLEOTIDE SEQUENCE [LARGE SCALE GENOMIC DNA]</scope>
    <source>
        <strain evidence="3 4">HHTR114</strain>
    </source>
</reference>
<keyword evidence="2" id="KW-1133">Transmembrane helix</keyword>
<dbReference type="Pfam" id="PF19883">
    <property type="entry name" value="DUF6356"/>
    <property type="match status" value="1"/>
</dbReference>
<evidence type="ECO:0000313" key="3">
    <source>
        <dbReference type="EMBL" id="MFC6034643.1"/>
    </source>
</evidence>
<protein>
    <submittedName>
        <fullName evidence="3">DUF6356 family protein</fullName>
    </submittedName>
</protein>
<keyword evidence="2" id="KW-0812">Transmembrane</keyword>